<organism evidence="1 2">
    <name type="scientific">Anaeramoeba ignava</name>
    <name type="common">Anaerobic marine amoeba</name>
    <dbReference type="NCBI Taxonomy" id="1746090"/>
    <lineage>
        <taxon>Eukaryota</taxon>
        <taxon>Metamonada</taxon>
        <taxon>Anaeramoebidae</taxon>
        <taxon>Anaeramoeba</taxon>
    </lineage>
</organism>
<dbReference type="Proteomes" id="UP001149090">
    <property type="component" value="Unassembled WGS sequence"/>
</dbReference>
<evidence type="ECO:0000313" key="1">
    <source>
        <dbReference type="EMBL" id="KAJ5080095.1"/>
    </source>
</evidence>
<keyword evidence="2" id="KW-1185">Reference proteome</keyword>
<gene>
    <name evidence="1" type="ORF">M0811_14182</name>
</gene>
<dbReference type="EMBL" id="JAPDFW010000014">
    <property type="protein sequence ID" value="KAJ5080095.1"/>
    <property type="molecule type" value="Genomic_DNA"/>
</dbReference>
<sequence length="226" mass="26453">MGNQNSNENGFVYIAEINYSESNSDISYSLDTDAYNYEVDEFLDDTQEQFIFYILSKTKNKLRLKEIVSSTLNSACCEKINIRCYSFIKITNISYSTNFGGLKQLQNSEKFKHELSNENTPLSIKKITNSKINLKIQIQKSKFKNPNSKIQIHFKTIISPCKIVSPTTTSPKIIWKLLMFYFLNKSPSHKVKEKYLENLENSKQNQFRRSDLKYFSQFYDNSQVEK</sequence>
<comment type="caution">
    <text evidence="1">The sequence shown here is derived from an EMBL/GenBank/DDBJ whole genome shotgun (WGS) entry which is preliminary data.</text>
</comment>
<accession>A0A9Q0LWL5</accession>
<name>A0A9Q0LWL5_ANAIG</name>
<dbReference type="AlphaFoldDB" id="A0A9Q0LWL5"/>
<proteinExistence type="predicted"/>
<protein>
    <submittedName>
        <fullName evidence="1">Uncharacterized protein</fullName>
    </submittedName>
</protein>
<reference evidence="1" key="1">
    <citation type="submission" date="2022-10" db="EMBL/GenBank/DDBJ databases">
        <title>Novel sulphate-reducing endosymbionts in the free-living metamonad Anaeramoeba.</title>
        <authorList>
            <person name="Jerlstrom-Hultqvist J."/>
            <person name="Cepicka I."/>
            <person name="Gallot-Lavallee L."/>
            <person name="Salas-Leiva D."/>
            <person name="Curtis B.A."/>
            <person name="Zahonova K."/>
            <person name="Pipaliya S."/>
            <person name="Dacks J."/>
            <person name="Roger A.J."/>
        </authorList>
    </citation>
    <scope>NUCLEOTIDE SEQUENCE</scope>
    <source>
        <strain evidence="1">BMAN</strain>
    </source>
</reference>
<evidence type="ECO:0000313" key="2">
    <source>
        <dbReference type="Proteomes" id="UP001149090"/>
    </source>
</evidence>